<gene>
    <name evidence="2" type="ORF">DFR50_12179</name>
</gene>
<accession>A0A366F507</accession>
<evidence type="ECO:0000256" key="1">
    <source>
        <dbReference type="SAM" id="Phobius"/>
    </source>
</evidence>
<sequence>MNDPLAQPQRRKPLINKWLLLALLAAVAAFGYGSMMVKIAGYGF</sequence>
<protein>
    <submittedName>
        <fullName evidence="2">Uncharacterized protein</fullName>
    </submittedName>
</protein>
<evidence type="ECO:0000313" key="3">
    <source>
        <dbReference type="Proteomes" id="UP000253529"/>
    </source>
</evidence>
<dbReference type="AlphaFoldDB" id="A0A366F507"/>
<name>A0A366F507_9HYPH</name>
<evidence type="ECO:0000313" key="2">
    <source>
        <dbReference type="EMBL" id="RBP09733.1"/>
    </source>
</evidence>
<feature type="transmembrane region" description="Helical" evidence="1">
    <location>
        <begin position="18"/>
        <end position="41"/>
    </location>
</feature>
<keyword evidence="3" id="KW-1185">Reference proteome</keyword>
<keyword evidence="1" id="KW-0812">Transmembrane</keyword>
<dbReference type="EMBL" id="QNRK01000021">
    <property type="protein sequence ID" value="RBP09733.1"/>
    <property type="molecule type" value="Genomic_DNA"/>
</dbReference>
<keyword evidence="1" id="KW-0472">Membrane</keyword>
<proteinExistence type="predicted"/>
<comment type="caution">
    <text evidence="2">The sequence shown here is derived from an EMBL/GenBank/DDBJ whole genome shotgun (WGS) entry which is preliminary data.</text>
</comment>
<organism evidence="2 3">
    <name type="scientific">Roseiarcus fermentans</name>
    <dbReference type="NCBI Taxonomy" id="1473586"/>
    <lineage>
        <taxon>Bacteria</taxon>
        <taxon>Pseudomonadati</taxon>
        <taxon>Pseudomonadota</taxon>
        <taxon>Alphaproteobacteria</taxon>
        <taxon>Hyphomicrobiales</taxon>
        <taxon>Roseiarcaceae</taxon>
        <taxon>Roseiarcus</taxon>
    </lineage>
</organism>
<keyword evidence="1" id="KW-1133">Transmembrane helix</keyword>
<reference evidence="2 3" key="1">
    <citation type="submission" date="2018-06" db="EMBL/GenBank/DDBJ databases">
        <title>Genomic Encyclopedia of Type Strains, Phase IV (KMG-IV): sequencing the most valuable type-strain genomes for metagenomic binning, comparative biology and taxonomic classification.</title>
        <authorList>
            <person name="Goeker M."/>
        </authorList>
    </citation>
    <scope>NUCLEOTIDE SEQUENCE [LARGE SCALE GENOMIC DNA]</scope>
    <source>
        <strain evidence="2 3">DSM 24875</strain>
    </source>
</reference>
<dbReference type="RefSeq" id="WP_281016581.1">
    <property type="nucleotide sequence ID" value="NZ_QNRK01000021.1"/>
</dbReference>
<dbReference type="Proteomes" id="UP000253529">
    <property type="component" value="Unassembled WGS sequence"/>
</dbReference>